<name>A0A922AHK4_CARIL</name>
<accession>A0A922AHK4</accession>
<feature type="domain" description="Factor of DNA methylation 1-5/IDN2" evidence="3">
    <location>
        <begin position="489"/>
        <end position="628"/>
    </location>
</feature>
<dbReference type="PANTHER" id="PTHR21596">
    <property type="entry name" value="RIBONUCLEASE P SUBUNIT P38"/>
    <property type="match status" value="1"/>
</dbReference>
<dbReference type="AlphaFoldDB" id="A0A922AHK4"/>
<dbReference type="EMBL" id="CM031837">
    <property type="protein sequence ID" value="KAG6681442.1"/>
    <property type="molecule type" value="Genomic_DNA"/>
</dbReference>
<dbReference type="Pfam" id="PF03468">
    <property type="entry name" value="XS"/>
    <property type="match status" value="1"/>
</dbReference>
<proteinExistence type="predicted"/>
<dbReference type="Proteomes" id="UP000811246">
    <property type="component" value="Chromosome 13"/>
</dbReference>
<evidence type="ECO:0000313" key="6">
    <source>
        <dbReference type="Proteomes" id="UP000811246"/>
    </source>
</evidence>
<evidence type="ECO:0000259" key="3">
    <source>
        <dbReference type="Pfam" id="PF03469"/>
    </source>
</evidence>
<reference evidence="5" key="1">
    <citation type="submission" date="2021-01" db="EMBL/GenBank/DDBJ databases">
        <authorList>
            <person name="Lovell J.T."/>
            <person name="Bentley N."/>
            <person name="Bhattarai G."/>
            <person name="Jenkins J.W."/>
            <person name="Sreedasyam A."/>
            <person name="Alarcon Y."/>
            <person name="Bock C."/>
            <person name="Boston L."/>
            <person name="Carlson J."/>
            <person name="Cervantes K."/>
            <person name="Clermont K."/>
            <person name="Krom N."/>
            <person name="Kubenka K."/>
            <person name="Mamidi S."/>
            <person name="Mattison C."/>
            <person name="Monteros M."/>
            <person name="Pisani C."/>
            <person name="Plott C."/>
            <person name="Rajasekar S."/>
            <person name="Rhein H.S."/>
            <person name="Rohla C."/>
            <person name="Song M."/>
            <person name="Hilaire R.S."/>
            <person name="Shu S."/>
            <person name="Wells L."/>
            <person name="Wang X."/>
            <person name="Webber J."/>
            <person name="Heerema R.J."/>
            <person name="Klein P."/>
            <person name="Conner P."/>
            <person name="Grauke L."/>
            <person name="Grimwood J."/>
            <person name="Schmutz J."/>
            <person name="Randall J.J."/>
        </authorList>
    </citation>
    <scope>NUCLEOTIDE SEQUENCE</scope>
    <source>
        <tissue evidence="5">Leaf</tissue>
    </source>
</reference>
<organism evidence="5 6">
    <name type="scientific">Carya illinoinensis</name>
    <name type="common">Pecan</name>
    <dbReference type="NCBI Taxonomy" id="32201"/>
    <lineage>
        <taxon>Eukaryota</taxon>
        <taxon>Viridiplantae</taxon>
        <taxon>Streptophyta</taxon>
        <taxon>Embryophyta</taxon>
        <taxon>Tracheophyta</taxon>
        <taxon>Spermatophyta</taxon>
        <taxon>Magnoliopsida</taxon>
        <taxon>eudicotyledons</taxon>
        <taxon>Gunneridae</taxon>
        <taxon>Pentapetalae</taxon>
        <taxon>rosids</taxon>
        <taxon>fabids</taxon>
        <taxon>Fagales</taxon>
        <taxon>Juglandaceae</taxon>
        <taxon>Carya</taxon>
    </lineage>
</organism>
<protein>
    <recommendedName>
        <fullName evidence="7">XH/XS domain-containing protein</fullName>
    </recommendedName>
</protein>
<dbReference type="InterPro" id="IPR005381">
    <property type="entry name" value="Znf-XS_domain"/>
</dbReference>
<gene>
    <name evidence="5" type="ORF">I3842_13G092600</name>
</gene>
<dbReference type="Pfam" id="PF03469">
    <property type="entry name" value="XH"/>
    <property type="match status" value="1"/>
</dbReference>
<sequence>MAYRSEKDSETELEYYKYKYYNELKKGRPKVKFSDLAYRCPYCPGKSKQDYLFKELLQHASAVITSRSRSTKEKARHLALERYMRKYLDVKVHSELATKTECSKPHGDQGFVYPWKGIIANIKTEWKDGKHVGESGTRLREELSRKGFNPVRVHPIWNRLGHSGFAIAEFKSDWTGFNNAMSMEKSFEVDHCGKRDYYTAKNLGDKLFGWMAHKDDYDSNGPIGVYLRKSADVKTISGKEAEDQRKASTLVSNLTNTLEVQSLHLKQIENEYQETSASLNKLIGQKEDKLKAYNEEMKKMQQNTRDHLEKIFLEHEKVTLHLEAQKKRLEQHEKQLQQREAQNETDRRKLHDEKKMNERAAVEQKKADENFLKLAEEQKKEKEKLHRKTIELEKKLDAKQALELEVERMRGALQVMKHMGDDGDFEMKKKMDLIIEDLNEKVEELDHMEQLNQALIIKERKTNDEVQEARKELIAGLREVTARANIGVKRMGELDIKPFTTATKRKFPKEEAAEKAMVLCSQWEDYLRDPSWHPFKIIVDEGGNSKWFELDVAVQGVMDDEDEKLKNLKNELGDEVYAAVTTALKEVNEYNPSGRYIVPELWNFKEGKKATLKEGVLHILKKWRLLKQRSR</sequence>
<dbReference type="InterPro" id="IPR005380">
    <property type="entry name" value="XS_domain"/>
</dbReference>
<dbReference type="Pfam" id="PF03470">
    <property type="entry name" value="zf-XS"/>
    <property type="match status" value="1"/>
</dbReference>
<evidence type="ECO:0008006" key="7">
    <source>
        <dbReference type="Google" id="ProtNLM"/>
    </source>
</evidence>
<evidence type="ECO:0000259" key="2">
    <source>
        <dbReference type="Pfam" id="PF03468"/>
    </source>
</evidence>
<evidence type="ECO:0000256" key="1">
    <source>
        <dbReference type="SAM" id="MobiDB-lite"/>
    </source>
</evidence>
<dbReference type="InterPro" id="IPR045177">
    <property type="entry name" value="FDM1-5/IDN2"/>
</dbReference>
<dbReference type="PANTHER" id="PTHR21596:SF23">
    <property type="entry name" value="FACTOR OF DNA METHYLATION 4"/>
    <property type="match status" value="1"/>
</dbReference>
<feature type="region of interest" description="Disordered" evidence="1">
    <location>
        <begin position="329"/>
        <end position="364"/>
    </location>
</feature>
<comment type="caution">
    <text evidence="5">The sequence shown here is derived from an EMBL/GenBank/DDBJ whole genome shotgun (WGS) entry which is preliminary data.</text>
</comment>
<dbReference type="CDD" id="cd12266">
    <property type="entry name" value="RRM_like_XS"/>
    <property type="match status" value="1"/>
</dbReference>
<feature type="domain" description="XS" evidence="2">
    <location>
        <begin position="108"/>
        <end position="219"/>
    </location>
</feature>
<dbReference type="InterPro" id="IPR005379">
    <property type="entry name" value="FDM1-5/IDN2_XH"/>
</dbReference>
<evidence type="ECO:0000313" key="5">
    <source>
        <dbReference type="EMBL" id="KAG6681442.1"/>
    </source>
</evidence>
<evidence type="ECO:0000259" key="4">
    <source>
        <dbReference type="Pfam" id="PF03470"/>
    </source>
</evidence>
<feature type="domain" description="Zinc finger-XS" evidence="4">
    <location>
        <begin position="40"/>
        <end position="81"/>
    </location>
</feature>
<dbReference type="GO" id="GO:0080188">
    <property type="term" value="P:gene silencing by siRNA-directed DNA methylation"/>
    <property type="evidence" value="ECO:0007669"/>
    <property type="project" value="InterPro"/>
</dbReference>